<keyword evidence="5 7" id="KW-1133">Transmembrane helix</keyword>
<evidence type="ECO:0000256" key="5">
    <source>
        <dbReference type="ARBA" id="ARBA00022989"/>
    </source>
</evidence>
<dbReference type="AlphaFoldDB" id="A0A9D1J0P9"/>
<feature type="transmembrane region" description="Helical" evidence="7">
    <location>
        <begin position="272"/>
        <end position="293"/>
    </location>
</feature>
<comment type="similarity">
    <text evidence="2">Belongs to the bacterial sugar transferase family.</text>
</comment>
<comment type="subcellular location">
    <subcellularLocation>
        <location evidence="1">Membrane</location>
        <topology evidence="1">Multi-pass membrane protein</topology>
    </subcellularLocation>
</comment>
<evidence type="ECO:0000313" key="10">
    <source>
        <dbReference type="Proteomes" id="UP000886785"/>
    </source>
</evidence>
<feature type="transmembrane region" description="Helical" evidence="7">
    <location>
        <begin position="77"/>
        <end position="95"/>
    </location>
</feature>
<dbReference type="PANTHER" id="PTHR30576:SF0">
    <property type="entry name" value="UNDECAPRENYL-PHOSPHATE N-ACETYLGALACTOSAMINYL 1-PHOSPHATE TRANSFERASE-RELATED"/>
    <property type="match status" value="1"/>
</dbReference>
<gene>
    <name evidence="9" type="ORF">IAA54_04015</name>
</gene>
<evidence type="ECO:0000256" key="6">
    <source>
        <dbReference type="ARBA" id="ARBA00023136"/>
    </source>
</evidence>
<evidence type="ECO:0000256" key="3">
    <source>
        <dbReference type="ARBA" id="ARBA00022679"/>
    </source>
</evidence>
<dbReference type="NCBIfam" id="TIGR03025">
    <property type="entry name" value="EPS_sugtrans"/>
    <property type="match status" value="1"/>
</dbReference>
<feature type="transmembrane region" description="Helical" evidence="7">
    <location>
        <begin position="101"/>
        <end position="120"/>
    </location>
</feature>
<reference evidence="9" key="2">
    <citation type="journal article" date="2021" name="PeerJ">
        <title>Extensive microbial diversity within the chicken gut microbiome revealed by metagenomics and culture.</title>
        <authorList>
            <person name="Gilroy R."/>
            <person name="Ravi A."/>
            <person name="Getino M."/>
            <person name="Pursley I."/>
            <person name="Horton D.L."/>
            <person name="Alikhan N.F."/>
            <person name="Baker D."/>
            <person name="Gharbi K."/>
            <person name="Hall N."/>
            <person name="Watson M."/>
            <person name="Adriaenssens E.M."/>
            <person name="Foster-Nyarko E."/>
            <person name="Jarju S."/>
            <person name="Secka A."/>
            <person name="Antonio M."/>
            <person name="Oren A."/>
            <person name="Chaudhuri R.R."/>
            <person name="La Ragione R."/>
            <person name="Hildebrand F."/>
            <person name="Pallen M.J."/>
        </authorList>
    </citation>
    <scope>NUCLEOTIDE SEQUENCE</scope>
    <source>
        <strain evidence="9">ChiSjej1B19-7085</strain>
    </source>
</reference>
<dbReference type="EMBL" id="DVHF01000048">
    <property type="protein sequence ID" value="HIR56811.1"/>
    <property type="molecule type" value="Genomic_DNA"/>
</dbReference>
<protein>
    <submittedName>
        <fullName evidence="9">Undecaprenyl-phosphate glucose phosphotransferase</fullName>
        <ecNumber evidence="9">2.7.8.31</ecNumber>
    </submittedName>
</protein>
<keyword evidence="3 9" id="KW-0808">Transferase</keyword>
<dbReference type="EC" id="2.7.8.31" evidence="9"/>
<keyword evidence="6 7" id="KW-0472">Membrane</keyword>
<dbReference type="InterPro" id="IPR017475">
    <property type="entry name" value="EPS_sugar_tfrase"/>
</dbReference>
<dbReference type="GO" id="GO:0016020">
    <property type="term" value="C:membrane"/>
    <property type="evidence" value="ECO:0007669"/>
    <property type="project" value="UniProtKB-SubCell"/>
</dbReference>
<reference evidence="9" key="1">
    <citation type="submission" date="2020-10" db="EMBL/GenBank/DDBJ databases">
        <authorList>
            <person name="Gilroy R."/>
        </authorList>
    </citation>
    <scope>NUCLEOTIDE SEQUENCE</scope>
    <source>
        <strain evidence="9">ChiSjej1B19-7085</strain>
    </source>
</reference>
<sequence>MLVICDAAFCVISMVLAFFAWFHRVDVVMSGAILLDYYMRLMVAAVPAYFLIYHYMELHESFRYKSIVSEAGKIIRANIVGLVFMFVLAFFLKEVNVSRGVFTLFACFNTAFSIMFRYILRRVLRALRRKGYNLKHLVLVGWNEASDEFFKKVAKNINLGYWIDGYFSDRKVETGKKHLPWLGKISDLPELLEHSNTDEVIISLSDSEFSRIGEVIEYCEKAGIKCSLLPFYTKYLPTKPYIDEVEGLPLINIRKIPLDNFLNAFIKRAFDVVCSGLLLIVLSPFLAAVAIGVKLSSPGPVIYRQERIGLGKKPFTMYKFRSMGVQADGSDMTTWGTSEDDRRTRFGEFIRKFSIDELPQLWNVLRGDMSLVGPRPERPFFVERFREEVPLYMLKHLVRPGITGWAQVNGWRGDTSIEERIKCDIFYIENWTFLLDIKILLLTVFKGFVNKSEKISK</sequence>
<feature type="transmembrane region" description="Helical" evidence="7">
    <location>
        <begin position="7"/>
        <end position="25"/>
    </location>
</feature>
<comment type="caution">
    <text evidence="9">The sequence shown here is derived from an EMBL/GenBank/DDBJ whole genome shotgun (WGS) entry which is preliminary data.</text>
</comment>
<accession>A0A9D1J0P9</accession>
<dbReference type="Pfam" id="PF02397">
    <property type="entry name" value="Bac_transf"/>
    <property type="match status" value="1"/>
</dbReference>
<evidence type="ECO:0000256" key="7">
    <source>
        <dbReference type="SAM" id="Phobius"/>
    </source>
</evidence>
<dbReference type="InterPro" id="IPR017473">
    <property type="entry name" value="Undecaprenyl-P_gluc_Ptfrase"/>
</dbReference>
<dbReference type="Gene3D" id="3.40.50.720">
    <property type="entry name" value="NAD(P)-binding Rossmann-like Domain"/>
    <property type="match status" value="1"/>
</dbReference>
<dbReference type="PANTHER" id="PTHR30576">
    <property type="entry name" value="COLANIC BIOSYNTHESIS UDP-GLUCOSE LIPID CARRIER TRANSFERASE"/>
    <property type="match status" value="1"/>
</dbReference>
<feature type="transmembrane region" description="Helical" evidence="7">
    <location>
        <begin position="37"/>
        <end position="56"/>
    </location>
</feature>
<evidence type="ECO:0000256" key="1">
    <source>
        <dbReference type="ARBA" id="ARBA00004141"/>
    </source>
</evidence>
<feature type="domain" description="Bacterial sugar transferase" evidence="8">
    <location>
        <begin position="267"/>
        <end position="446"/>
    </location>
</feature>
<dbReference type="InterPro" id="IPR003362">
    <property type="entry name" value="Bact_transf"/>
</dbReference>
<organism evidence="9 10">
    <name type="scientific">Candidatus Gallacutalibacter pullicola</name>
    <dbReference type="NCBI Taxonomy" id="2840830"/>
    <lineage>
        <taxon>Bacteria</taxon>
        <taxon>Bacillati</taxon>
        <taxon>Bacillota</taxon>
        <taxon>Clostridia</taxon>
        <taxon>Eubacteriales</taxon>
        <taxon>Candidatus Gallacutalibacter</taxon>
    </lineage>
</organism>
<dbReference type="Proteomes" id="UP000886785">
    <property type="component" value="Unassembled WGS sequence"/>
</dbReference>
<dbReference type="NCBIfam" id="TIGR03023">
    <property type="entry name" value="WcaJ_sugtrans"/>
    <property type="match status" value="1"/>
</dbReference>
<keyword evidence="4 7" id="KW-0812">Transmembrane</keyword>
<proteinExistence type="inferred from homology"/>
<evidence type="ECO:0000256" key="4">
    <source>
        <dbReference type="ARBA" id="ARBA00022692"/>
    </source>
</evidence>
<dbReference type="Pfam" id="PF13727">
    <property type="entry name" value="CoA_binding_3"/>
    <property type="match status" value="1"/>
</dbReference>
<name>A0A9D1J0P9_9FIRM</name>
<evidence type="ECO:0000259" key="8">
    <source>
        <dbReference type="Pfam" id="PF02397"/>
    </source>
</evidence>
<evidence type="ECO:0000256" key="2">
    <source>
        <dbReference type="ARBA" id="ARBA00006464"/>
    </source>
</evidence>
<dbReference type="GO" id="GO:0089702">
    <property type="term" value="F:undecaprenyl-phosphate glucose phosphotransferase activity"/>
    <property type="evidence" value="ECO:0007669"/>
    <property type="project" value="UniProtKB-EC"/>
</dbReference>
<evidence type="ECO:0000313" key="9">
    <source>
        <dbReference type="EMBL" id="HIR56811.1"/>
    </source>
</evidence>